<dbReference type="Gene3D" id="3.40.50.720">
    <property type="entry name" value="NAD(P)-binding Rossmann-like Domain"/>
    <property type="match status" value="2"/>
</dbReference>
<dbReference type="EMBL" id="JBHLZU010000026">
    <property type="protein sequence ID" value="MFB9908242.1"/>
    <property type="molecule type" value="Genomic_DNA"/>
</dbReference>
<evidence type="ECO:0000259" key="6">
    <source>
        <dbReference type="Pfam" id="PF02826"/>
    </source>
</evidence>
<dbReference type="Pfam" id="PF02826">
    <property type="entry name" value="2-Hacid_dh_C"/>
    <property type="match status" value="1"/>
</dbReference>
<keyword evidence="3" id="KW-0520">NAD</keyword>
<dbReference type="PANTHER" id="PTHR43761:SF1">
    <property type="entry name" value="D-ISOMER SPECIFIC 2-HYDROXYACID DEHYDROGENASE CATALYTIC DOMAIN-CONTAINING PROTEIN-RELATED"/>
    <property type="match status" value="1"/>
</dbReference>
<dbReference type="Pfam" id="PF00389">
    <property type="entry name" value="2-Hacid_dh"/>
    <property type="match status" value="1"/>
</dbReference>
<evidence type="ECO:0000313" key="7">
    <source>
        <dbReference type="EMBL" id="MFB9908242.1"/>
    </source>
</evidence>
<dbReference type="PROSITE" id="PS00671">
    <property type="entry name" value="D_2_HYDROXYACID_DH_3"/>
    <property type="match status" value="1"/>
</dbReference>
<accession>A0ABV6A4Z3</accession>
<evidence type="ECO:0000256" key="4">
    <source>
        <dbReference type="RuleBase" id="RU003719"/>
    </source>
</evidence>
<dbReference type="Proteomes" id="UP001589693">
    <property type="component" value="Unassembled WGS sequence"/>
</dbReference>
<evidence type="ECO:0000256" key="1">
    <source>
        <dbReference type="ARBA" id="ARBA00005854"/>
    </source>
</evidence>
<evidence type="ECO:0000256" key="3">
    <source>
        <dbReference type="ARBA" id="ARBA00023027"/>
    </source>
</evidence>
<dbReference type="CDD" id="cd12175">
    <property type="entry name" value="2-Hacid_dh_11"/>
    <property type="match status" value="1"/>
</dbReference>
<dbReference type="InterPro" id="IPR050418">
    <property type="entry name" value="D-iso_2-hydroxyacid_DH_PdxB"/>
</dbReference>
<keyword evidence="8" id="KW-1185">Reference proteome</keyword>
<evidence type="ECO:0000313" key="8">
    <source>
        <dbReference type="Proteomes" id="UP001589693"/>
    </source>
</evidence>
<dbReference type="InterPro" id="IPR036291">
    <property type="entry name" value="NAD(P)-bd_dom_sf"/>
</dbReference>
<sequence length="323" mass="33843">MTKVLVVLPPHVGGVKLGGLFAGALGPDFDVTPVEDAGADPAALRSAEVIVTALAPVTAEHLAVAANLRMIQCSSHGFDYVDTEAAAARGVRVCNIGSTSAEAQDVAEQTLALMLALAKQLIPGHEALREGDWALPRLQFGITELFGKTLGVVGFGAIGRQLAKRARAFDMRIVVSTRTPVPEDVVREYGVAAQLPLDDLLAESDYVSLHVPLTDATRGLVDERRIGLMRPTAILVNTARGALVDQDALAKALTDGRLGGAGLDVFDPEPPPADLPLLRAPNVVLSPHAGGVTRESMLRIAKAALDNVRRFGSGEEPQDVVAG</sequence>
<keyword evidence="2 4" id="KW-0560">Oxidoreductase</keyword>
<dbReference type="InterPro" id="IPR006139">
    <property type="entry name" value="D-isomer_2_OHA_DH_cat_dom"/>
</dbReference>
<protein>
    <submittedName>
        <fullName evidence="7">2-hydroxyacid dehydrogenase</fullName>
    </submittedName>
</protein>
<comment type="similarity">
    <text evidence="1 4">Belongs to the D-isomer specific 2-hydroxyacid dehydrogenase family.</text>
</comment>
<comment type="caution">
    <text evidence="7">The sequence shown here is derived from an EMBL/GenBank/DDBJ whole genome shotgun (WGS) entry which is preliminary data.</text>
</comment>
<organism evidence="7 8">
    <name type="scientific">Allokutzneria oryzae</name>
    <dbReference type="NCBI Taxonomy" id="1378989"/>
    <lineage>
        <taxon>Bacteria</taxon>
        <taxon>Bacillati</taxon>
        <taxon>Actinomycetota</taxon>
        <taxon>Actinomycetes</taxon>
        <taxon>Pseudonocardiales</taxon>
        <taxon>Pseudonocardiaceae</taxon>
        <taxon>Allokutzneria</taxon>
    </lineage>
</organism>
<dbReference type="SUPFAM" id="SSF51735">
    <property type="entry name" value="NAD(P)-binding Rossmann-fold domains"/>
    <property type="match status" value="1"/>
</dbReference>
<dbReference type="InterPro" id="IPR029753">
    <property type="entry name" value="D-isomer_DH_CS"/>
</dbReference>
<reference evidence="7 8" key="1">
    <citation type="submission" date="2024-09" db="EMBL/GenBank/DDBJ databases">
        <authorList>
            <person name="Sun Q."/>
            <person name="Mori K."/>
        </authorList>
    </citation>
    <scope>NUCLEOTIDE SEQUENCE [LARGE SCALE GENOMIC DNA]</scope>
    <source>
        <strain evidence="7 8">TBRC 7907</strain>
    </source>
</reference>
<evidence type="ECO:0000259" key="5">
    <source>
        <dbReference type="Pfam" id="PF00389"/>
    </source>
</evidence>
<dbReference type="PANTHER" id="PTHR43761">
    <property type="entry name" value="D-ISOMER SPECIFIC 2-HYDROXYACID DEHYDROGENASE FAMILY PROTEIN (AFU_ORTHOLOGUE AFUA_1G13630)"/>
    <property type="match status" value="1"/>
</dbReference>
<dbReference type="SUPFAM" id="SSF52283">
    <property type="entry name" value="Formate/glycerate dehydrogenase catalytic domain-like"/>
    <property type="match status" value="1"/>
</dbReference>
<evidence type="ECO:0000256" key="2">
    <source>
        <dbReference type="ARBA" id="ARBA00023002"/>
    </source>
</evidence>
<dbReference type="RefSeq" id="WP_377859751.1">
    <property type="nucleotide sequence ID" value="NZ_JBHLZU010000026.1"/>
</dbReference>
<feature type="domain" description="D-isomer specific 2-hydroxyacid dehydrogenase NAD-binding" evidence="6">
    <location>
        <begin position="111"/>
        <end position="290"/>
    </location>
</feature>
<proteinExistence type="inferred from homology"/>
<gene>
    <name evidence="7" type="ORF">ACFFQA_30280</name>
</gene>
<dbReference type="InterPro" id="IPR006140">
    <property type="entry name" value="D-isomer_DH_NAD-bd"/>
</dbReference>
<feature type="domain" description="D-isomer specific 2-hydroxyacid dehydrogenase catalytic" evidence="5">
    <location>
        <begin position="43"/>
        <end position="321"/>
    </location>
</feature>
<name>A0ABV6A4Z3_9PSEU</name>